<name>A0AAD2ELD1_9RALS</name>
<evidence type="ECO:0000313" key="2">
    <source>
        <dbReference type="EMBL" id="CAJ0693389.1"/>
    </source>
</evidence>
<organism evidence="2 3">
    <name type="scientific">Ralstonia wenshanensis</name>
    <dbReference type="NCBI Taxonomy" id="2842456"/>
    <lineage>
        <taxon>Bacteria</taxon>
        <taxon>Pseudomonadati</taxon>
        <taxon>Pseudomonadota</taxon>
        <taxon>Betaproteobacteria</taxon>
        <taxon>Burkholderiales</taxon>
        <taxon>Burkholderiaceae</taxon>
        <taxon>Ralstonia</taxon>
    </lineage>
</organism>
<dbReference type="Pfam" id="PF08670">
    <property type="entry name" value="MEKHLA"/>
    <property type="match status" value="1"/>
</dbReference>
<protein>
    <recommendedName>
        <fullName evidence="1">MEKHLA domain-containing protein</fullName>
    </recommendedName>
</protein>
<dbReference type="Gene3D" id="3.30.450.20">
    <property type="entry name" value="PAS domain"/>
    <property type="match status" value="1"/>
</dbReference>
<evidence type="ECO:0000259" key="1">
    <source>
        <dbReference type="Pfam" id="PF08670"/>
    </source>
</evidence>
<accession>A0AAD2ELD1</accession>
<gene>
    <name evidence="2" type="ORF">LMG18091_01775</name>
</gene>
<keyword evidence="3" id="KW-1185">Reference proteome</keyword>
<dbReference type="SUPFAM" id="SSF55785">
    <property type="entry name" value="PYP-like sensor domain (PAS domain)"/>
    <property type="match status" value="1"/>
</dbReference>
<dbReference type="InterPro" id="IPR035965">
    <property type="entry name" value="PAS-like_dom_sf"/>
</dbReference>
<evidence type="ECO:0000313" key="3">
    <source>
        <dbReference type="Proteomes" id="UP001189915"/>
    </source>
</evidence>
<reference evidence="2 3" key="1">
    <citation type="submission" date="2023-07" db="EMBL/GenBank/DDBJ databases">
        <authorList>
            <person name="Peeters C."/>
        </authorList>
    </citation>
    <scope>NUCLEOTIDE SEQUENCE [LARGE SCALE GENOMIC DNA]</scope>
    <source>
        <strain evidence="2 3">LMG 18091</strain>
    </source>
</reference>
<dbReference type="AlphaFoldDB" id="A0AAD2ELD1"/>
<dbReference type="Proteomes" id="UP001189915">
    <property type="component" value="Unassembled WGS sequence"/>
</dbReference>
<feature type="domain" description="MEKHLA" evidence="1">
    <location>
        <begin position="10"/>
        <end position="151"/>
    </location>
</feature>
<sequence length="153" mass="17517">MTVSLSLDPQFFHLLTESHQRLVGAPLFDSTIARADAARWLYEDAPFCVLAHNTDVDPRFIYANRAAQRCFEYDWNGITALQSRFSAEQPNREERAQLLESVRTRGFASGYRGVRISRSGRRFWIEGGTVWNLIDGDGVHHGQAATFHHWHDV</sequence>
<proteinExistence type="predicted"/>
<dbReference type="RefSeq" id="WP_316869443.1">
    <property type="nucleotide sequence ID" value="NZ_CATWAF010000002.1"/>
</dbReference>
<dbReference type="EMBL" id="CATWAF010000002">
    <property type="protein sequence ID" value="CAJ0693389.1"/>
    <property type="molecule type" value="Genomic_DNA"/>
</dbReference>
<comment type="caution">
    <text evidence="2">The sequence shown here is derived from an EMBL/GenBank/DDBJ whole genome shotgun (WGS) entry which is preliminary data.</text>
</comment>
<dbReference type="InterPro" id="IPR013978">
    <property type="entry name" value="MEKHLA"/>
</dbReference>